<reference evidence="3 4" key="1">
    <citation type="submission" date="2019-08" db="EMBL/GenBank/DDBJ databases">
        <title>Seonamhaeicola sediminis sp. nov., isolated from marine sediment.</title>
        <authorList>
            <person name="Cao W.R."/>
        </authorList>
    </citation>
    <scope>NUCLEOTIDE SEQUENCE [LARGE SCALE GENOMIC DNA]</scope>
    <source>
        <strain evidence="3 4">B011</strain>
    </source>
</reference>
<dbReference type="EMBL" id="VSDQ01000332">
    <property type="protein sequence ID" value="TYA86786.1"/>
    <property type="molecule type" value="Genomic_DNA"/>
</dbReference>
<dbReference type="RefSeq" id="WP_148540210.1">
    <property type="nucleotide sequence ID" value="NZ_VSDQ01000332.1"/>
</dbReference>
<gene>
    <name evidence="3" type="ORF">FUA24_04470</name>
</gene>
<dbReference type="SUPFAM" id="SSF54523">
    <property type="entry name" value="Pili subunits"/>
    <property type="match status" value="1"/>
</dbReference>
<dbReference type="AlphaFoldDB" id="A0A5D0ITE1"/>
<keyword evidence="1" id="KW-0472">Membrane</keyword>
<evidence type="ECO:0000259" key="2">
    <source>
        <dbReference type="Pfam" id="PF08334"/>
    </source>
</evidence>
<dbReference type="Pfam" id="PF08334">
    <property type="entry name" value="T2SSG"/>
    <property type="match status" value="1"/>
</dbReference>
<protein>
    <recommendedName>
        <fullName evidence="2">Type II secretion system protein GspG C-terminal domain-containing protein</fullName>
    </recommendedName>
</protein>
<organism evidence="3 4">
    <name type="scientific">Seonamhaeicola marinus</name>
    <dbReference type="NCBI Taxonomy" id="1912246"/>
    <lineage>
        <taxon>Bacteria</taxon>
        <taxon>Pseudomonadati</taxon>
        <taxon>Bacteroidota</taxon>
        <taxon>Flavobacteriia</taxon>
        <taxon>Flavobacteriales</taxon>
        <taxon>Flavobacteriaceae</taxon>
    </lineage>
</organism>
<dbReference type="Gene3D" id="3.30.700.10">
    <property type="entry name" value="Glycoprotein, Type 4 Pilin"/>
    <property type="match status" value="1"/>
</dbReference>
<keyword evidence="1" id="KW-1133">Transmembrane helix</keyword>
<evidence type="ECO:0000256" key="1">
    <source>
        <dbReference type="SAM" id="Phobius"/>
    </source>
</evidence>
<proteinExistence type="predicted"/>
<dbReference type="InterPro" id="IPR013545">
    <property type="entry name" value="T2SS_protein-GspG_C"/>
</dbReference>
<comment type="caution">
    <text evidence="3">The sequence shown here is derived from an EMBL/GenBank/DDBJ whole genome shotgun (WGS) entry which is preliminary data.</text>
</comment>
<sequence length="153" mass="18203">MIQGILELIADFWLDIADYKHEKKVGKKEKKDGIKRPLEKYFLQPSTKTTFLALIVFGLGFVLFFIYQKRVIYPKNTKEEIQQITEWIEMWYDKYESYPKSLKEAIGTNPMRQDWYRDAWGREYKYSLMNGMFKIVSAGKDGEFGTKDDVNLK</sequence>
<evidence type="ECO:0000313" key="3">
    <source>
        <dbReference type="EMBL" id="TYA86786.1"/>
    </source>
</evidence>
<keyword evidence="4" id="KW-1185">Reference proteome</keyword>
<evidence type="ECO:0000313" key="4">
    <source>
        <dbReference type="Proteomes" id="UP000323930"/>
    </source>
</evidence>
<dbReference type="OrthoDB" id="1429071at2"/>
<keyword evidence="1" id="KW-0812">Transmembrane</keyword>
<accession>A0A5D0ITE1</accession>
<name>A0A5D0ITE1_9FLAO</name>
<dbReference type="InterPro" id="IPR045584">
    <property type="entry name" value="Pilin-like"/>
</dbReference>
<feature type="transmembrane region" description="Helical" evidence="1">
    <location>
        <begin position="49"/>
        <end position="67"/>
    </location>
</feature>
<dbReference type="Proteomes" id="UP000323930">
    <property type="component" value="Unassembled WGS sequence"/>
</dbReference>
<feature type="domain" description="Type II secretion system protein GspG C-terminal" evidence="2">
    <location>
        <begin position="75"/>
        <end position="149"/>
    </location>
</feature>